<dbReference type="EMBL" id="JAFNEN010000547">
    <property type="protein sequence ID" value="KAG8180823.1"/>
    <property type="molecule type" value="Genomic_DNA"/>
</dbReference>
<keyword evidence="1" id="KW-0863">Zinc-finger</keyword>
<comment type="caution">
    <text evidence="3">The sequence shown here is derived from an EMBL/GenBank/DDBJ whole genome shotgun (WGS) entry which is preliminary data.</text>
</comment>
<gene>
    <name evidence="3" type="ORF">JTE90_005910</name>
</gene>
<keyword evidence="1" id="KW-0862">Zinc</keyword>
<accession>A0AAV6UAV9</accession>
<evidence type="ECO:0000259" key="2">
    <source>
        <dbReference type="PROSITE" id="PS50157"/>
    </source>
</evidence>
<keyword evidence="4" id="KW-1185">Reference proteome</keyword>
<proteinExistence type="predicted"/>
<dbReference type="GO" id="GO:0008270">
    <property type="term" value="F:zinc ion binding"/>
    <property type="evidence" value="ECO:0007669"/>
    <property type="project" value="UniProtKB-KW"/>
</dbReference>
<reference evidence="3 4" key="1">
    <citation type="journal article" date="2022" name="Nat. Ecol. Evol.">
        <title>A masculinizing supergene underlies an exaggerated male reproductive morph in a spider.</title>
        <authorList>
            <person name="Hendrickx F."/>
            <person name="De Corte Z."/>
            <person name="Sonet G."/>
            <person name="Van Belleghem S.M."/>
            <person name="Kostlbacher S."/>
            <person name="Vangestel C."/>
        </authorList>
    </citation>
    <scope>NUCLEOTIDE SEQUENCE [LARGE SCALE GENOMIC DNA]</scope>
    <source>
        <strain evidence="3">W744_W776</strain>
    </source>
</reference>
<dbReference type="Proteomes" id="UP000827092">
    <property type="component" value="Unassembled WGS sequence"/>
</dbReference>
<dbReference type="PROSITE" id="PS00028">
    <property type="entry name" value="ZINC_FINGER_C2H2_1"/>
    <property type="match status" value="1"/>
</dbReference>
<dbReference type="AlphaFoldDB" id="A0AAV6UAV9"/>
<dbReference type="InterPro" id="IPR013087">
    <property type="entry name" value="Znf_C2H2_type"/>
</dbReference>
<evidence type="ECO:0000313" key="4">
    <source>
        <dbReference type="Proteomes" id="UP000827092"/>
    </source>
</evidence>
<keyword evidence="1" id="KW-0479">Metal-binding</keyword>
<organism evidence="3 4">
    <name type="scientific">Oedothorax gibbosus</name>
    <dbReference type="NCBI Taxonomy" id="931172"/>
    <lineage>
        <taxon>Eukaryota</taxon>
        <taxon>Metazoa</taxon>
        <taxon>Ecdysozoa</taxon>
        <taxon>Arthropoda</taxon>
        <taxon>Chelicerata</taxon>
        <taxon>Arachnida</taxon>
        <taxon>Araneae</taxon>
        <taxon>Araneomorphae</taxon>
        <taxon>Entelegynae</taxon>
        <taxon>Araneoidea</taxon>
        <taxon>Linyphiidae</taxon>
        <taxon>Erigoninae</taxon>
        <taxon>Oedothorax</taxon>
    </lineage>
</organism>
<name>A0AAV6UAV9_9ARAC</name>
<dbReference type="Gene3D" id="3.30.160.60">
    <property type="entry name" value="Classic Zinc Finger"/>
    <property type="match status" value="1"/>
</dbReference>
<evidence type="ECO:0000313" key="3">
    <source>
        <dbReference type="EMBL" id="KAG8180823.1"/>
    </source>
</evidence>
<evidence type="ECO:0000256" key="1">
    <source>
        <dbReference type="PROSITE-ProRule" id="PRU00042"/>
    </source>
</evidence>
<dbReference type="SMART" id="SM00355">
    <property type="entry name" value="ZnF_C2H2"/>
    <property type="match status" value="2"/>
</dbReference>
<dbReference type="PROSITE" id="PS50157">
    <property type="entry name" value="ZINC_FINGER_C2H2_2"/>
    <property type="match status" value="1"/>
</dbReference>
<protein>
    <recommendedName>
        <fullName evidence="2">C2H2-type domain-containing protein</fullName>
    </recommendedName>
</protein>
<sequence length="165" mass="18928">MFIQTASPLSAQSLCFDSKSRWHCKVYFCIYCPFSSLYTKAYLLTTCTAQASSDCALTLSPASPLSPQSLCFDSKSRWHRKVYLCLYCPFSSLYTKNLKAHMAAHQTPSLVCERWCGHKFKTLAQFQEHLSQHLIGQPYRCPFCNGALVQHYRFRSDILCYTGFD</sequence>
<feature type="domain" description="C2H2-type" evidence="2">
    <location>
        <begin position="110"/>
        <end position="138"/>
    </location>
</feature>